<organism evidence="2 3">
    <name type="scientific">Denitrobaculum tricleocarpae</name>
    <dbReference type="NCBI Taxonomy" id="2591009"/>
    <lineage>
        <taxon>Bacteria</taxon>
        <taxon>Pseudomonadati</taxon>
        <taxon>Pseudomonadota</taxon>
        <taxon>Alphaproteobacteria</taxon>
        <taxon>Rhodospirillales</taxon>
        <taxon>Rhodospirillaceae</taxon>
        <taxon>Denitrobaculum</taxon>
    </lineage>
</organism>
<protein>
    <submittedName>
        <fullName evidence="2">Uncharacterized protein</fullName>
    </submittedName>
</protein>
<comment type="caution">
    <text evidence="2">The sequence shown here is derived from an EMBL/GenBank/DDBJ whole genome shotgun (WGS) entry which is preliminary data.</text>
</comment>
<feature type="region of interest" description="Disordered" evidence="1">
    <location>
        <begin position="1"/>
        <end position="44"/>
    </location>
</feature>
<keyword evidence="3" id="KW-1185">Reference proteome</keyword>
<feature type="region of interest" description="Disordered" evidence="1">
    <location>
        <begin position="154"/>
        <end position="191"/>
    </location>
</feature>
<feature type="compositionally biased region" description="Low complexity" evidence="1">
    <location>
        <begin position="13"/>
        <end position="44"/>
    </location>
</feature>
<evidence type="ECO:0000256" key="1">
    <source>
        <dbReference type="SAM" id="MobiDB-lite"/>
    </source>
</evidence>
<gene>
    <name evidence="2" type="ORF">FKG95_26300</name>
</gene>
<feature type="compositionally biased region" description="Pro residues" evidence="1">
    <location>
        <begin position="1"/>
        <end position="12"/>
    </location>
</feature>
<dbReference type="RefSeq" id="WP_142899441.1">
    <property type="nucleotide sequence ID" value="NZ_ML660064.1"/>
</dbReference>
<feature type="region of interest" description="Disordered" evidence="1">
    <location>
        <begin position="234"/>
        <end position="263"/>
    </location>
</feature>
<dbReference type="OrthoDB" id="8479549at2"/>
<dbReference type="Proteomes" id="UP000315252">
    <property type="component" value="Unassembled WGS sequence"/>
</dbReference>
<name>A0A545T3W0_9PROT</name>
<evidence type="ECO:0000313" key="2">
    <source>
        <dbReference type="EMBL" id="TQV71894.1"/>
    </source>
</evidence>
<accession>A0A545T3W0</accession>
<dbReference type="AlphaFoldDB" id="A0A545T3W0"/>
<evidence type="ECO:0000313" key="3">
    <source>
        <dbReference type="Proteomes" id="UP000315252"/>
    </source>
</evidence>
<proteinExistence type="predicted"/>
<reference evidence="2 3" key="1">
    <citation type="submission" date="2019-06" db="EMBL/GenBank/DDBJ databases">
        <title>Whole genome sequence for Rhodospirillaceae sp. R148.</title>
        <authorList>
            <person name="Wang G."/>
        </authorList>
    </citation>
    <scope>NUCLEOTIDE SEQUENCE [LARGE SCALE GENOMIC DNA]</scope>
    <source>
        <strain evidence="2 3">R148</strain>
    </source>
</reference>
<sequence>MRSVSPSPPPSQPSGTAAPSQTASSSGTVTPVPPATGAAATSPAATQPVQIPIVKAPEPLSTLPGGTVLSGTVATAEESALLKIMTRYGSFELDSKLALASGTKVALQIRDGGQVQLQIVKPEIAANLPDAAAKALADAAVRLPNQILLATLQSRGNPSPAPAAGNTLQGGNAPGNAPGSSPVPGAAPPGNAAAASLQIPAVLRQLTAGAQFQVQLTAINGGAAGVQANPTATTTATPASATAPGVTAQGPAAGPAGPAAATGASVTANDPILSGTVIASAAKGRPVLQTPFGILSLENGVQLPLGTKVQIQILSSSLPQATAGSAAPLNPLAHPLQGSNFAWPSLDVIARQGEANALSSSLASKIMSRVPTAGAALSSNMLFLLSALNTGQLNGWLGRATVDQMQREGHRDLVGKLDQDLAQAGRISDAAGGEWRTLILPFLDDQQIRQLRLFIRRDQEDGEGDGQEQSGADTTRFVLEIELTKTGDLQLDGLIRSKLFDLILRTRSPFPQSMRDEIIRIFNESNHSLGLAGQIVFEASGDWRSKTIESAGLTDSPDLMI</sequence>
<dbReference type="EMBL" id="VHSH01000013">
    <property type="protein sequence ID" value="TQV71894.1"/>
    <property type="molecule type" value="Genomic_DNA"/>
</dbReference>
<feature type="compositionally biased region" description="Low complexity" evidence="1">
    <location>
        <begin position="174"/>
        <end position="191"/>
    </location>
</feature>